<dbReference type="InterPro" id="IPR043136">
    <property type="entry name" value="B30.2/SPRY_sf"/>
</dbReference>
<sequence>MRSLGMVQSSQDHSRDPEEAAQTDLQRNHACAQEIREEERRAPEFQPPPYDASLPEPTCREEFIKHWFPLTFDDRTAQKLLWLSEGGSKVARTSEQCVLSDQTRALRPLPRRACWGFRAYWEVDFDGWVVLGVVCESSPRKVQDGPCGLGRMAARGGGLAGSCYQVWHNAESLDVSLPLSGTMGVYVDQPAGLVKFLLVEGPEGGAREVRVISKFKVDSQEKLLPGFWVGTNSWCVLRKKDA</sequence>
<dbReference type="PANTHER" id="PTHR25465:SF80">
    <property type="entry name" value="TRIPARTITE MOTIF-CONTAINING PROTEIN 16-LIKE"/>
    <property type="match status" value="1"/>
</dbReference>
<accession>A0AAW0Q2Q3</accession>
<dbReference type="AlphaFoldDB" id="A0AAW0Q2Q3"/>
<reference evidence="7" key="1">
    <citation type="submission" date="2024-04" db="EMBL/GenBank/DDBJ databases">
        <title>Salinicola lusitanus LLJ914,a marine bacterium isolated from the Okinawa Trough.</title>
        <authorList>
            <person name="Li J."/>
        </authorList>
    </citation>
    <scope>NUCLEOTIDE SEQUENCE [LARGE SCALE GENOMIC DNA]</scope>
</reference>
<keyword evidence="1" id="KW-0479">Metal-binding</keyword>
<gene>
    <name evidence="6" type="ORF">WMY93_001740</name>
</gene>
<dbReference type="GO" id="GO:0008270">
    <property type="term" value="F:zinc ion binding"/>
    <property type="evidence" value="ECO:0007669"/>
    <property type="project" value="UniProtKB-KW"/>
</dbReference>
<proteinExistence type="predicted"/>
<feature type="compositionally biased region" description="Polar residues" evidence="4">
    <location>
        <begin position="1"/>
        <end position="11"/>
    </location>
</feature>
<dbReference type="PANTHER" id="PTHR25465">
    <property type="entry name" value="B-BOX DOMAIN CONTAINING"/>
    <property type="match status" value="1"/>
</dbReference>
<protein>
    <recommendedName>
        <fullName evidence="5">B30.2/SPRY domain-containing protein</fullName>
    </recommendedName>
</protein>
<dbReference type="SUPFAM" id="SSF49899">
    <property type="entry name" value="Concanavalin A-like lectins/glucanases"/>
    <property type="match status" value="1"/>
</dbReference>
<name>A0AAW0Q2Q3_9GOBI</name>
<feature type="region of interest" description="Disordered" evidence="4">
    <location>
        <begin position="1"/>
        <end position="53"/>
    </location>
</feature>
<dbReference type="Gene3D" id="2.60.120.920">
    <property type="match status" value="1"/>
</dbReference>
<evidence type="ECO:0000256" key="1">
    <source>
        <dbReference type="ARBA" id="ARBA00022723"/>
    </source>
</evidence>
<keyword evidence="7" id="KW-1185">Reference proteome</keyword>
<evidence type="ECO:0000256" key="4">
    <source>
        <dbReference type="SAM" id="MobiDB-lite"/>
    </source>
</evidence>
<dbReference type="Proteomes" id="UP001460270">
    <property type="component" value="Unassembled WGS sequence"/>
</dbReference>
<evidence type="ECO:0000313" key="6">
    <source>
        <dbReference type="EMBL" id="KAK7938414.1"/>
    </source>
</evidence>
<dbReference type="InterPro" id="IPR051051">
    <property type="entry name" value="E3_ubiq-ligase_TRIM/RNF"/>
</dbReference>
<evidence type="ECO:0000313" key="7">
    <source>
        <dbReference type="Proteomes" id="UP001460270"/>
    </source>
</evidence>
<feature type="compositionally biased region" description="Basic and acidic residues" evidence="4">
    <location>
        <begin position="34"/>
        <end position="43"/>
    </location>
</feature>
<dbReference type="PROSITE" id="PS50188">
    <property type="entry name" value="B302_SPRY"/>
    <property type="match status" value="1"/>
</dbReference>
<evidence type="ECO:0000256" key="2">
    <source>
        <dbReference type="ARBA" id="ARBA00022771"/>
    </source>
</evidence>
<dbReference type="InterPro" id="IPR001870">
    <property type="entry name" value="B30.2/SPRY"/>
</dbReference>
<feature type="domain" description="B30.2/SPRY" evidence="5">
    <location>
        <begin position="50"/>
        <end position="242"/>
    </location>
</feature>
<dbReference type="InterPro" id="IPR013320">
    <property type="entry name" value="ConA-like_dom_sf"/>
</dbReference>
<evidence type="ECO:0000259" key="5">
    <source>
        <dbReference type="PROSITE" id="PS50188"/>
    </source>
</evidence>
<dbReference type="EMBL" id="JBBPFD010000002">
    <property type="protein sequence ID" value="KAK7938414.1"/>
    <property type="molecule type" value="Genomic_DNA"/>
</dbReference>
<keyword evidence="2" id="KW-0863">Zinc-finger</keyword>
<evidence type="ECO:0000256" key="3">
    <source>
        <dbReference type="ARBA" id="ARBA00022833"/>
    </source>
</evidence>
<organism evidence="6 7">
    <name type="scientific">Mugilogobius chulae</name>
    <name type="common">yellowstripe goby</name>
    <dbReference type="NCBI Taxonomy" id="88201"/>
    <lineage>
        <taxon>Eukaryota</taxon>
        <taxon>Metazoa</taxon>
        <taxon>Chordata</taxon>
        <taxon>Craniata</taxon>
        <taxon>Vertebrata</taxon>
        <taxon>Euteleostomi</taxon>
        <taxon>Actinopterygii</taxon>
        <taxon>Neopterygii</taxon>
        <taxon>Teleostei</taxon>
        <taxon>Neoteleostei</taxon>
        <taxon>Acanthomorphata</taxon>
        <taxon>Gobiaria</taxon>
        <taxon>Gobiiformes</taxon>
        <taxon>Gobioidei</taxon>
        <taxon>Gobiidae</taxon>
        <taxon>Gobionellinae</taxon>
        <taxon>Mugilogobius</taxon>
    </lineage>
</organism>
<keyword evidence="3" id="KW-0862">Zinc</keyword>
<comment type="caution">
    <text evidence="6">The sequence shown here is derived from an EMBL/GenBank/DDBJ whole genome shotgun (WGS) entry which is preliminary data.</text>
</comment>